<feature type="non-terminal residue" evidence="3">
    <location>
        <position position="443"/>
    </location>
</feature>
<feature type="coiled-coil region" evidence="1">
    <location>
        <begin position="148"/>
        <end position="268"/>
    </location>
</feature>
<dbReference type="Proteomes" id="UP000002316">
    <property type="component" value="Chromosome 2"/>
</dbReference>
<dbReference type="OrthoDB" id="250834at2759"/>
<organism evidence="3 4">
    <name type="scientific">Trypanosoma brucei gambiense (strain MHOM/CI/86/DAL972)</name>
    <dbReference type="NCBI Taxonomy" id="679716"/>
    <lineage>
        <taxon>Eukaryota</taxon>
        <taxon>Discoba</taxon>
        <taxon>Euglenozoa</taxon>
        <taxon>Kinetoplastea</taxon>
        <taxon>Metakinetoplastina</taxon>
        <taxon>Trypanosomatida</taxon>
        <taxon>Trypanosomatidae</taxon>
        <taxon>Trypanosoma</taxon>
    </lineage>
</organism>
<evidence type="ECO:0000256" key="2">
    <source>
        <dbReference type="SAM" id="MobiDB-lite"/>
    </source>
</evidence>
<evidence type="ECO:0000313" key="3">
    <source>
        <dbReference type="EMBL" id="CBH09493.1"/>
    </source>
</evidence>
<keyword evidence="1" id="KW-0175">Coiled coil</keyword>
<name>C9ZJD4_TRYB9</name>
<reference evidence="4" key="1">
    <citation type="journal article" date="2010" name="PLoS Negl. Trop. Dis.">
        <title>The genome sequence of Trypanosoma brucei gambiense, causative agent of chronic human african trypanosomiasis.</title>
        <authorList>
            <person name="Jackson A.P."/>
            <person name="Sanders M."/>
            <person name="Berry A."/>
            <person name="McQuillan J."/>
            <person name="Aslett M.A."/>
            <person name="Quail M.A."/>
            <person name="Chukualim B."/>
            <person name="Capewell P."/>
            <person name="MacLeod A."/>
            <person name="Melville S.E."/>
            <person name="Gibson W."/>
            <person name="Barry J.D."/>
            <person name="Berriman M."/>
            <person name="Hertz-Fowler C."/>
        </authorList>
    </citation>
    <scope>NUCLEOTIDE SEQUENCE [LARGE SCALE GENOMIC DNA]</scope>
    <source>
        <strain evidence="4">MHOM/CI/86/DAL972</strain>
    </source>
</reference>
<dbReference type="AlphaFoldDB" id="C9ZJD4"/>
<dbReference type="GeneID" id="23858633"/>
<dbReference type="KEGG" id="tbg:TbgDal_II2360"/>
<accession>C9ZJD4</accession>
<dbReference type="RefSeq" id="XP_011771798.1">
    <property type="nucleotide sequence ID" value="XM_011773496.1"/>
</dbReference>
<protein>
    <submittedName>
        <fullName evidence="3">NUP-1 protein, putative</fullName>
    </submittedName>
</protein>
<dbReference type="EMBL" id="FN554965">
    <property type="protein sequence ID" value="CBH09493.1"/>
    <property type="molecule type" value="Genomic_DNA"/>
</dbReference>
<gene>
    <name evidence="3" type="ORF">TbgDal_II2360</name>
</gene>
<dbReference type="Gene3D" id="1.10.287.1490">
    <property type="match status" value="1"/>
</dbReference>
<evidence type="ECO:0000256" key="1">
    <source>
        <dbReference type="SAM" id="Coils"/>
    </source>
</evidence>
<evidence type="ECO:0000313" key="4">
    <source>
        <dbReference type="Proteomes" id="UP000002316"/>
    </source>
</evidence>
<proteinExistence type="predicted"/>
<sequence length="443" mass="51187">MFSAGDARRYPGFFTRTWTPPPENIGHVRSNRSASSIQGGLTHETPPLLTPRLAAPINVRGLAATDSIPRLNNPLPSPTGLLTNSALVGMSREEPSIMPLLSSKQTAPMGMHPTIFAGRRGLADMSEEERMEYTNRLEGDMTHVHNTLSRAYQLRDDYKNEAARLHRELQDKNHRFDCLLREHSACNDVIYRCKRENEELRQKLDESEGEVRQLRDKLVPVNSQGKYVPSGDERHVGRQEISALEEKNKKLEEELLELTKELERERECIRHHAVAAEMRKSENTSHEEELAQSRYLLQVTRTEIRIYSSFFEKNVKTTKKALGKQYKRETTFTNKTPHCRSKRNICRKCVTNSTGRLRILLHNYYSAKLSKQYNVGHLTHKWRQQTRTKQTQIETTMMKCTECWNYNSTHFNSSSSCSVGKEKRRTSCSKKRAKKYLTSKIFS</sequence>
<dbReference type="VEuPathDB" id="TriTrypDB:Tbg.972.2.2360"/>
<feature type="region of interest" description="Disordered" evidence="2">
    <location>
        <begin position="21"/>
        <end position="48"/>
    </location>
</feature>